<dbReference type="EMBL" id="CM001441">
    <property type="protein sequence ID" value="EHQ90737.1"/>
    <property type="molecule type" value="Genomic_DNA"/>
</dbReference>
<evidence type="ECO:0000256" key="1">
    <source>
        <dbReference type="ARBA" id="ARBA00022485"/>
    </source>
</evidence>
<dbReference type="OrthoDB" id="5478720at2"/>
<reference evidence="8 9" key="1">
    <citation type="submission" date="2011-11" db="EMBL/GenBank/DDBJ databases">
        <title>The Noncontiguous Finished genome of Desulfosporosinus youngiae DSM 17734.</title>
        <authorList>
            <consortium name="US DOE Joint Genome Institute (JGI-PGF)"/>
            <person name="Lucas S."/>
            <person name="Han J."/>
            <person name="Lapidus A."/>
            <person name="Cheng J.-F."/>
            <person name="Goodwin L."/>
            <person name="Pitluck S."/>
            <person name="Peters L."/>
            <person name="Ovchinnikova G."/>
            <person name="Lu M."/>
            <person name="Land M.L."/>
            <person name="Hauser L."/>
            <person name="Pester M."/>
            <person name="Spring S."/>
            <person name="Ollivier B."/>
            <person name="Rattei T."/>
            <person name="Klenk H.-P."/>
            <person name="Wagner M."/>
            <person name="Loy A."/>
            <person name="Woyke T.J."/>
        </authorList>
    </citation>
    <scope>NUCLEOTIDE SEQUENCE [LARGE SCALE GENOMIC DNA]</scope>
    <source>
        <strain evidence="8 9">DSM 17734</strain>
    </source>
</reference>
<evidence type="ECO:0000313" key="9">
    <source>
        <dbReference type="Proteomes" id="UP000005104"/>
    </source>
</evidence>
<gene>
    <name evidence="8" type="ORF">DesyoDRAFT_3747</name>
</gene>
<evidence type="ECO:0000313" key="8">
    <source>
        <dbReference type="EMBL" id="EHQ90737.1"/>
    </source>
</evidence>
<dbReference type="eggNOG" id="COG1151">
    <property type="taxonomic scope" value="Bacteria"/>
</dbReference>
<dbReference type="GO" id="GO:0050418">
    <property type="term" value="F:hydroxylamine reductase activity"/>
    <property type="evidence" value="ECO:0007669"/>
    <property type="project" value="TreeGrafter"/>
</dbReference>
<dbReference type="GO" id="GO:0016151">
    <property type="term" value="F:nickel cation binding"/>
    <property type="evidence" value="ECO:0007669"/>
    <property type="project" value="InterPro"/>
</dbReference>
<evidence type="ECO:0000256" key="3">
    <source>
        <dbReference type="ARBA" id="ARBA00022723"/>
    </source>
</evidence>
<dbReference type="Gene3D" id="3.40.50.2030">
    <property type="match status" value="2"/>
</dbReference>
<dbReference type="PANTHER" id="PTHR30109">
    <property type="entry name" value="HYDROXYLAMINE REDUCTASE"/>
    <property type="match status" value="1"/>
</dbReference>
<evidence type="ECO:0000256" key="2">
    <source>
        <dbReference type="ARBA" id="ARBA00022596"/>
    </source>
</evidence>
<organism evidence="8 9">
    <name type="scientific">Desulfosporosinus youngiae DSM 17734</name>
    <dbReference type="NCBI Taxonomy" id="768710"/>
    <lineage>
        <taxon>Bacteria</taxon>
        <taxon>Bacillati</taxon>
        <taxon>Bacillota</taxon>
        <taxon>Clostridia</taxon>
        <taxon>Eubacteriales</taxon>
        <taxon>Desulfitobacteriaceae</taxon>
        <taxon>Desulfosporosinus</taxon>
    </lineage>
</organism>
<evidence type="ECO:0000256" key="5">
    <source>
        <dbReference type="ARBA" id="ARBA00023004"/>
    </source>
</evidence>
<dbReference type="InterPro" id="IPR011254">
    <property type="entry name" value="Prismane-like_sf"/>
</dbReference>
<keyword evidence="2" id="KW-0533">Nickel</keyword>
<sequence>MEEKKHSHTHEADQHHHHHDHLDPDHHHNHDHHHHDNDFTDYMSAVTEYRKSFASKADVMAQAPDPAVREMVAYMDSIGSENCFDRFDKQKPHCAFGLAGVCCRICSLGPCKITEKSPRGTCGANADLIVARNLARAAAGGVAAHGARAREVMLTLKKAASGEIELPILGQDKVLAVANMYGLETSGKTVAALAGEIADILLADMSRTVPGRHRTLTAVASPERQQVWEELGITPISSYHEVFETLHATTVATQGDWRKMMDQFLRLGITFSMNSVVGGSIASDCLFGIPKRSTVKANVGALKKDFVNIAIHGHAPMLATEVIKTARTDKFVTMAREAGAQGIQFYGICCSGLSTMYRLGGVIPLSNANGAELVVATGALDLWLADIQEVFPGIMDVANCFKTVVVTTNESNRLPGAEHIGYKRDLSDLDRLPELADRIVTRAITSFKNRLDVKRHIPPYEVEAEVGFGPEYLSEYYGGSLQPIAGALKEGRILGIINLAGCTNTRIVFEKAIVDIADILLKNNILIFANGCASFPMAKLGYCSVKGQDKCGSSLQEFLGSDMPPVWHFGECIDNAHAVGTFAALAGLLGHPLKDLPFAEVTPEWSNEKGVGAALAFRMLGFDSYHCVHAPVQGSKKVRDFLYGGTRELLGSCMNVDPDPEKVAQMIISDFKAARKKLNWDL</sequence>
<proteinExistence type="predicted"/>
<keyword evidence="3" id="KW-0479">Metal-binding</keyword>
<dbReference type="GO" id="GO:0042542">
    <property type="term" value="P:response to hydrogen peroxide"/>
    <property type="evidence" value="ECO:0007669"/>
    <property type="project" value="TreeGrafter"/>
</dbReference>
<evidence type="ECO:0000256" key="7">
    <source>
        <dbReference type="SAM" id="MobiDB-lite"/>
    </source>
</evidence>
<dbReference type="RefSeq" id="WP_007785302.1">
    <property type="nucleotide sequence ID" value="NZ_CM001441.1"/>
</dbReference>
<dbReference type="SUPFAM" id="SSF56821">
    <property type="entry name" value="Prismane protein-like"/>
    <property type="match status" value="1"/>
</dbReference>
<dbReference type="Proteomes" id="UP000005104">
    <property type="component" value="Chromosome"/>
</dbReference>
<keyword evidence="4" id="KW-0560">Oxidoreductase</keyword>
<accession>H5XWT8</accession>
<dbReference type="GO" id="GO:0051539">
    <property type="term" value="F:4 iron, 4 sulfur cluster binding"/>
    <property type="evidence" value="ECO:0007669"/>
    <property type="project" value="UniProtKB-KW"/>
</dbReference>
<dbReference type="PANTHER" id="PTHR30109:SF4">
    <property type="entry name" value="CARBON MONOXIDE DEHYDROGENASE"/>
    <property type="match status" value="1"/>
</dbReference>
<dbReference type="STRING" id="768710.DesyoDRAFT_3747"/>
<dbReference type="GO" id="GO:0004601">
    <property type="term" value="F:peroxidase activity"/>
    <property type="evidence" value="ECO:0007669"/>
    <property type="project" value="TreeGrafter"/>
</dbReference>
<dbReference type="HOGENOM" id="CLU_030631_0_0_9"/>
<dbReference type="InterPro" id="IPR016101">
    <property type="entry name" value="CO_DH_a-bundle"/>
</dbReference>
<evidence type="ECO:0000256" key="4">
    <source>
        <dbReference type="ARBA" id="ARBA00023002"/>
    </source>
</evidence>
<dbReference type="Gene3D" id="1.20.1270.30">
    <property type="match status" value="1"/>
</dbReference>
<name>H5XWT8_9FIRM</name>
<dbReference type="GO" id="GO:0006091">
    <property type="term" value="P:generation of precursor metabolites and energy"/>
    <property type="evidence" value="ECO:0007669"/>
    <property type="project" value="InterPro"/>
</dbReference>
<feature type="region of interest" description="Disordered" evidence="7">
    <location>
        <begin position="1"/>
        <end position="37"/>
    </location>
</feature>
<keyword evidence="6" id="KW-0411">Iron-sulfur</keyword>
<dbReference type="Pfam" id="PF03063">
    <property type="entry name" value="Prismane"/>
    <property type="match status" value="1"/>
</dbReference>
<dbReference type="GO" id="GO:0043885">
    <property type="term" value="F:anaerobic carbon-monoxide dehydrogenase activity"/>
    <property type="evidence" value="ECO:0007669"/>
    <property type="project" value="InterPro"/>
</dbReference>
<dbReference type="InterPro" id="IPR004137">
    <property type="entry name" value="HCP/CODH"/>
</dbReference>
<keyword evidence="9" id="KW-1185">Reference proteome</keyword>
<protein>
    <submittedName>
        <fullName evidence="8">6Fe-6S prismane cluster-containing protein</fullName>
    </submittedName>
</protein>
<evidence type="ECO:0000256" key="6">
    <source>
        <dbReference type="ARBA" id="ARBA00023014"/>
    </source>
</evidence>
<keyword evidence="5" id="KW-0408">Iron</keyword>
<dbReference type="InterPro" id="IPR016099">
    <property type="entry name" value="Prismane-like_a/b-sand"/>
</dbReference>
<dbReference type="AlphaFoldDB" id="H5XWT8"/>
<keyword evidence="1" id="KW-0004">4Fe-4S</keyword>